<evidence type="ECO:0000256" key="1">
    <source>
        <dbReference type="ARBA" id="ARBA00004496"/>
    </source>
</evidence>
<proteinExistence type="predicted"/>
<dbReference type="PROSITE" id="PS51981">
    <property type="entry name" value="ZF_RZ"/>
    <property type="match status" value="1"/>
</dbReference>
<organism evidence="10 11">
    <name type="scientific">Durusdinium trenchii</name>
    <dbReference type="NCBI Taxonomy" id="1381693"/>
    <lineage>
        <taxon>Eukaryota</taxon>
        <taxon>Sar</taxon>
        <taxon>Alveolata</taxon>
        <taxon>Dinophyceae</taxon>
        <taxon>Suessiales</taxon>
        <taxon>Symbiodiniaceae</taxon>
        <taxon>Durusdinium</taxon>
    </lineage>
</organism>
<comment type="subcellular location">
    <subcellularLocation>
        <location evidence="1">Cytoplasm</location>
    </subcellularLocation>
</comment>
<protein>
    <submittedName>
        <fullName evidence="10">Uncharacterized protein</fullName>
    </submittedName>
</protein>
<comment type="caution">
    <text evidence="10">The sequence shown here is derived from an EMBL/GenBank/DDBJ whole genome shotgun (WGS) entry which is preliminary data.</text>
</comment>
<reference evidence="10 11" key="1">
    <citation type="submission" date="2024-02" db="EMBL/GenBank/DDBJ databases">
        <authorList>
            <person name="Chen Y."/>
            <person name="Shah S."/>
            <person name="Dougan E. K."/>
            <person name="Thang M."/>
            <person name="Chan C."/>
        </authorList>
    </citation>
    <scope>NUCLEOTIDE SEQUENCE [LARGE SCALE GENOMIC DNA]</scope>
</reference>
<keyword evidence="2" id="KW-0963">Cytoplasm</keyword>
<dbReference type="CDD" id="cd22758">
    <property type="entry name" value="OTU_232R-like"/>
    <property type="match status" value="1"/>
</dbReference>
<dbReference type="InterPro" id="IPR003323">
    <property type="entry name" value="OTU_dom"/>
</dbReference>
<name>A0ABP0KBN2_9DINO</name>
<dbReference type="EMBL" id="CAXAMN010008102">
    <property type="protein sequence ID" value="CAK9023974.1"/>
    <property type="molecule type" value="Genomic_DNA"/>
</dbReference>
<evidence type="ECO:0000259" key="9">
    <source>
        <dbReference type="PROSITE" id="PS51981"/>
    </source>
</evidence>
<keyword evidence="11" id="KW-1185">Reference proteome</keyword>
<evidence type="ECO:0000259" key="8">
    <source>
        <dbReference type="PROSITE" id="PS50802"/>
    </source>
</evidence>
<keyword evidence="4" id="KW-0863">Zinc-finger</keyword>
<dbReference type="InterPro" id="IPR027417">
    <property type="entry name" value="P-loop_NTPase"/>
</dbReference>
<dbReference type="InterPro" id="IPR038765">
    <property type="entry name" value="Papain-like_cys_pep_sf"/>
</dbReference>
<evidence type="ECO:0000256" key="7">
    <source>
        <dbReference type="SAM" id="MobiDB-lite"/>
    </source>
</evidence>
<keyword evidence="5" id="KW-0862">Zinc</keyword>
<evidence type="ECO:0000256" key="3">
    <source>
        <dbReference type="ARBA" id="ARBA00022723"/>
    </source>
</evidence>
<feature type="domain" description="RZ-type" evidence="9">
    <location>
        <begin position="2116"/>
        <end position="2203"/>
    </location>
</feature>
<dbReference type="InterPro" id="IPR031248">
    <property type="entry name" value="RNF213"/>
</dbReference>
<evidence type="ECO:0000256" key="4">
    <source>
        <dbReference type="ARBA" id="ARBA00022771"/>
    </source>
</evidence>
<feature type="compositionally biased region" description="Basic residues" evidence="7">
    <location>
        <begin position="3109"/>
        <end position="3121"/>
    </location>
</feature>
<evidence type="ECO:0000256" key="5">
    <source>
        <dbReference type="ARBA" id="ARBA00022833"/>
    </source>
</evidence>
<keyword evidence="3" id="KW-0479">Metal-binding</keyword>
<dbReference type="PANTHER" id="PTHR22605:SF1">
    <property type="entry name" value="RZ-TYPE DOMAIN-CONTAINING PROTEIN"/>
    <property type="match status" value="1"/>
</dbReference>
<dbReference type="Gene3D" id="3.40.50.300">
    <property type="entry name" value="P-loop containing nucleotide triphosphate hydrolases"/>
    <property type="match status" value="2"/>
</dbReference>
<sequence length="3501" mass="389203">MACRVLDPRTSASRVWAFNTGGSLRFIGNRTELPSALQHLWDIVRRYTREPIVPPPINLGNAEQLELRELLLDVMRGHNLTDKELEDAFRGFVLTQDNMIKLVDVAERLRAHLPCILMGEAGCGKTVLLRLTTRLLGAGELDEQQVHAGTTEADILEALSRAEELARKKEESKKDGGTEHMVVQFWDELNTCPHQPLFKQILVDRVNPSTNQPIHKGLRFVAACNPWRRASQGSVVCAGFESPVAQDDRLAGLAYRVHPLPESLFTHLSSFGQLDLDTEQQYVKEMASQHPQLLNPDDQWLIPDPLTKSMCDHAARYVCIIHKFFRDFGSCVSLRDPNRLLKLWGFIRWELKQREKLNMPKGSLTRHLSSDASKGEVKSLVLAIHLAYEIRLPDLEKRNELLATLFDGSNLGSLFQKYFPETCSDELERIETWRGIVEQEQDYWLEAIDVADNIAKIRALRENIYATLICSMTRTPIFILGKPGCSKSLTVSLLISALADPYKDQLLHLASFSVQPYQGSRQSTSSSLLAVFERALARQKKLRTLNRRTRPLALVLLDEVGLAEQSPHNPLKVLHARLEPRRAQDAVSVIAISNWELDRSKLSRGLLLACPPPSESDLSQTALAIIRAYLAHESQIRGQLEASLGHMATAFMEILKNQEPQDFHGLRDWYGMCSFAARLLLAADVEMGFGSEEVKHGALMHAVSHALRKEAVQLVKLCRERELQFVPADWALKMAVLNNVSGNHSSGALHKMLHSLSQEEKQDSYQSISALEQIYPEVLQVSNRLDSLLGDVDGRHIMVITDSPGPVIAWIQHRARQIANWNPESLVGSPLEQDQASTDMYAQSMIQAAIVSMAQERRLLVLQNLDIIYAALYDVFNSNYSRASGPNSQRYCRIAREGFCNPRCAVADQFKAVLVVTRERAARYEPALLNRFAKLEVELADLLGSMDEVLEWREEVALMCPAAEGKNGELPTDLVAACPIDEDEPDLSTLLQSLTLSAFMRHAQRTSLHTGEISAKEALFSPLISPEFLEGQPNSPSWCRSSKSHFGELLQQICDSLGDSQQDIVDYLRFQLEWCAGELFGLLHEKPGLLTQSALHVLAVVAHGVRGDDGSRSIRPFLLAGPVTERTDASPDVKMFQWTGIAVDHFSHLLPWGMRPEELLNGTIKEIFGLQDESPDRFRRILADALPHVVPRFGSEPHHADSFVIIQSLMREINSKPELVSGIRSVLAEQLSLEEADWRMDVAKNIELLRRTGPFQLALLSHLRRDDKIQPVIKAVWQHSLHTSCPNKIAPEEDAIQSVHWRPVAESLLHHVLSSAIHQAEWEPMLSQRHPGEMRTLLMPGSAAAMQILLPQLQSKEGLRDRNFIEVLMDQAVQLAAVLPRCLPATLCNALNAVGQSLSSGKAGDVIGLFGDDVITEMTARACASVQEWPGSATFESVRLHLHVIVRALMRNMARQQADDAGNPIDQQESKRDEYPHMLKALLPAVAAVLLLPLSQQVAALQTQFPTLHTWADCLEALLNPFPLAGTWRTFFERGMQDSLQLLQQLSVAIEDFVITVGCTDASIVRVAAISHMLSSSKGIAPDKAMSILSFMRNKSNVHLLEAVAGLIEVQDIDTAIPLVGVSYALQLLGEESKKDPAALKACLTLMNQAIQRSDNDFQKLHPLKTYLQQISIYLMEHLMSRVGVSTINSWPEAEEIGERVLSESFYALMEEQEAGLTTSATVMHLLEDVLPSTAQGCGWDTPLVACLAAALSTTSQLSLVIANLVKHSLKKKLGNPSKRALQMLEDAFKKTLSILQRRDPQKSQVFVAFVLARELVLHSVDVVETYLETDNEELQQRLEKVLTCIVEALEMQFAGSTRVDADTAMLLCTYEGRDLRVEQLPTAFASLYVVAATRRREAPLPTNTAIKHLLEVVAFIAGGGDSGLHCFLESCRDEMVTLSNALGLSLLLPDQSKVADIKTVVSCLHDLGSEEQSCSQQAAKQFEGLCHEKRDNFQALLQSMRAVGEVACMQCSAEDEETLDLAGRIARELPSVLGPAGVLLRLKADDETPWNIDFLNMDAEKAWQASIFAHLICFLGAAHVSINRRQEDLPPAIKPFVAFNSIDEPTLNSTFWPGVPNDWWQSLRYSGLHKHLLPVTGNIVWGQCQCGYRYCYAECGAPVSAAKCPSPEGEGRCTLMNGGQNHTFAPHQQLIAVVVTAHPHGTGWPPVYSSMSQGFPAAFRPPPPSPGLFALTEADLHISVTEKERAVVSHSLMSETVRQDWNQPLGKPPDPKSGLHPIAFRVLHLLIHASALIGIEMEWVQERDNIVQLLQGHLRQVARMNPVRNANDTVWYFMANVEADLDALAKLLNGTLEVATLFMHAVLHRLGSLQPHEQPSGQTLTSHNARVAYETWFHNTIIQPILGEKGASGDFPLPGVHALRREAGQATDPNLLLKADFLARRGLQTGAWANMKEDVRAALLPHVLRPLVSASIGDTFEELVAASMGGNRFVILRLLMAGVEEESASWRILPDLARAASLAWILPFMQLVRDKEGGKITMREARTTTIRKWLESRAGHEQHHAWITFRNFEAAWNAALASDQLRDGCGVIRLPRITLESPLAMACPIANPEKPQHGDIEVGNLDKPEHIASLGLHHLAVSHNKLIAQVNAYLVASNAIAAHVRARLHPSAGLCQSSGQCQPAAETCHDQSVRLIQKASATDLFVFPSQLEDACAVEDDVHPHGPRTFRLDYKIGTFCQDFFQVPWSADPPARGEHDFEAMESDLAWRLIVGRRPLQICSDLGEEQDHSNLDKDIDAFPYRIFHGSVDVRILNRLKGSRLVQQVSLSEALSVQKAEDLEISFFRDTSHALEVSKITGDLIALLLGVNVAHAFRSDMTLLEFVEVFTLVDKAPHQDRKCENHPDALMRIADLPDVATVPLNALVALHLLSKDMLAMTRGVSIKTRDTGTEYTKSLDLPPQFKDGLDKLKEECPQVLAVVCRLVARTVYLASELPLDHDHRHDKEKFQKAPPLCMLVKQMDILDELAEVGEGKEEQAEELLEMPVPLDLEYWNDWNEGHAIAAVKIYRSLWSEIREPYLAPAKPVLAASNDPAVASGMAKGLATSGWLQPKVGRGRGPRRVKGFKKKDQDESEEDGDWEVIDPIDPTSPVKTRPVKAGRGNKSSAERQRQDQAGATFVGKVHYSGSWADELAAIMADKTAESYSVRTKGGQGSSIPFVAGGQPGELVSTPMSEDFPLIVIPKKAEANPHNPQRPQGLEGLDFMRDVLEKFINQRAGGPDHGRTIEKEDAKQVALAWDDVEMMGEALQPLLMPLGQDVDVTEERGRFVTEFHQHFEQQQNSMPRPIKDHVQPSQLQTCILEAKGWTLRKSPGDGHCQFHSVGFAVGEGHETVRSHALAWITQHREEYKMKMVVERNGTPASFTDTVEDDELESALDKYIARMSEGAWGDNITLHALAHHYQREIRVLTDNVKNAWVQIEPGFGNPIYVAFYAEFHYDSVITETPTL</sequence>
<evidence type="ECO:0000313" key="11">
    <source>
        <dbReference type="Proteomes" id="UP001642484"/>
    </source>
</evidence>
<accession>A0ABP0KBN2</accession>
<evidence type="ECO:0000256" key="2">
    <source>
        <dbReference type="ARBA" id="ARBA00022490"/>
    </source>
</evidence>
<dbReference type="SMART" id="SM00382">
    <property type="entry name" value="AAA"/>
    <property type="match status" value="2"/>
</dbReference>
<dbReference type="Pfam" id="PF02338">
    <property type="entry name" value="OTU"/>
    <property type="match status" value="1"/>
</dbReference>
<dbReference type="Gene3D" id="3.90.70.80">
    <property type="match status" value="1"/>
</dbReference>
<feature type="region of interest" description="Disordered" evidence="7">
    <location>
        <begin position="3104"/>
        <end position="3169"/>
    </location>
</feature>
<feature type="domain" description="OTU" evidence="8">
    <location>
        <begin position="3360"/>
        <end position="3497"/>
    </location>
</feature>
<evidence type="ECO:0000313" key="10">
    <source>
        <dbReference type="EMBL" id="CAK9023974.1"/>
    </source>
</evidence>
<feature type="compositionally biased region" description="Acidic residues" evidence="7">
    <location>
        <begin position="3126"/>
        <end position="3138"/>
    </location>
</feature>
<gene>
    <name evidence="10" type="ORF">CCMP2556_LOCUS15431</name>
</gene>
<dbReference type="SUPFAM" id="SSF54001">
    <property type="entry name" value="Cysteine proteinases"/>
    <property type="match status" value="1"/>
</dbReference>
<dbReference type="PROSITE" id="PS50802">
    <property type="entry name" value="OTU"/>
    <property type="match status" value="1"/>
</dbReference>
<dbReference type="InterPro" id="IPR046439">
    <property type="entry name" value="ZF_RZ_dom"/>
</dbReference>
<keyword evidence="6" id="KW-0391">Immunity</keyword>
<evidence type="ECO:0000256" key="6">
    <source>
        <dbReference type="ARBA" id="ARBA00022859"/>
    </source>
</evidence>
<dbReference type="Proteomes" id="UP001642484">
    <property type="component" value="Unassembled WGS sequence"/>
</dbReference>
<dbReference type="PANTHER" id="PTHR22605">
    <property type="entry name" value="RZ-TYPE DOMAIN-CONTAINING PROTEIN"/>
    <property type="match status" value="1"/>
</dbReference>
<dbReference type="SUPFAM" id="SSF52540">
    <property type="entry name" value="P-loop containing nucleoside triphosphate hydrolases"/>
    <property type="match status" value="2"/>
</dbReference>
<dbReference type="InterPro" id="IPR003593">
    <property type="entry name" value="AAA+_ATPase"/>
</dbReference>